<comment type="caution">
    <text evidence="3">The sequence shown here is derived from an EMBL/GenBank/DDBJ whole genome shotgun (WGS) entry which is preliminary data.</text>
</comment>
<dbReference type="STRING" id="252740.A0A423WFG5"/>
<dbReference type="AlphaFoldDB" id="A0A423WFG5"/>
<dbReference type="PANTHER" id="PTHR24320">
    <property type="entry name" value="RETINOL DEHYDROGENASE"/>
    <property type="match status" value="1"/>
</dbReference>
<evidence type="ECO:0000256" key="2">
    <source>
        <dbReference type="ARBA" id="ARBA00023002"/>
    </source>
</evidence>
<accession>A0A423WFG5</accession>
<comment type="similarity">
    <text evidence="1">Belongs to the short-chain dehydrogenases/reductases (SDR) family.</text>
</comment>
<evidence type="ECO:0000256" key="1">
    <source>
        <dbReference type="ARBA" id="ARBA00006484"/>
    </source>
</evidence>
<dbReference type="OrthoDB" id="191139at2759"/>
<gene>
    <name evidence="3" type="ORF">VSDG_02324</name>
</gene>
<sequence>MARIFITGSSDGLGSLTAQRLIKQGHTVVLHARNAQRAADAKKACPGSEAVLVADLTSIDETKQLAADANKLGPFDCVLHNAGLYLGMENVLGKSGLPSLFTVNTLAPYILTCLMDKPKRLVYVSSAMHRDGSLKLDSLEAPGGSLYVDSKLQDLVLAKAFARLFGEGVESNAVDPGWVPTKMGGESAPGDLEAAIKCFAMVAMGEGAAKGKTGAYFFNSAEDHYLKVADEETAQDALLKRLAGISGVELPK</sequence>
<name>A0A423WFG5_CYTCH</name>
<keyword evidence="4" id="KW-1185">Reference proteome</keyword>
<evidence type="ECO:0000313" key="3">
    <source>
        <dbReference type="EMBL" id="ROW02174.1"/>
    </source>
</evidence>
<proteinExistence type="inferred from homology"/>
<evidence type="ECO:0008006" key="5">
    <source>
        <dbReference type="Google" id="ProtNLM"/>
    </source>
</evidence>
<dbReference type="EMBL" id="LJZO01000005">
    <property type="protein sequence ID" value="ROW02174.1"/>
    <property type="molecule type" value="Genomic_DNA"/>
</dbReference>
<dbReference type="Proteomes" id="UP000284375">
    <property type="component" value="Unassembled WGS sequence"/>
</dbReference>
<dbReference type="Pfam" id="PF00106">
    <property type="entry name" value="adh_short"/>
    <property type="match status" value="1"/>
</dbReference>
<organism evidence="3 4">
    <name type="scientific">Cytospora chrysosperma</name>
    <name type="common">Cytospora canker fungus</name>
    <name type="synonym">Sphaeria chrysosperma</name>
    <dbReference type="NCBI Taxonomy" id="252740"/>
    <lineage>
        <taxon>Eukaryota</taxon>
        <taxon>Fungi</taxon>
        <taxon>Dikarya</taxon>
        <taxon>Ascomycota</taxon>
        <taxon>Pezizomycotina</taxon>
        <taxon>Sordariomycetes</taxon>
        <taxon>Sordariomycetidae</taxon>
        <taxon>Diaporthales</taxon>
        <taxon>Cytosporaceae</taxon>
        <taxon>Cytospora</taxon>
    </lineage>
</organism>
<reference evidence="3 4" key="1">
    <citation type="submission" date="2015-09" db="EMBL/GenBank/DDBJ databases">
        <title>Host preference determinants of Valsa canker pathogens revealed by comparative genomics.</title>
        <authorList>
            <person name="Yin Z."/>
            <person name="Huang L."/>
        </authorList>
    </citation>
    <scope>NUCLEOTIDE SEQUENCE [LARGE SCALE GENOMIC DNA]</scope>
    <source>
        <strain evidence="3 4">YSFL</strain>
    </source>
</reference>
<dbReference type="InterPro" id="IPR036291">
    <property type="entry name" value="NAD(P)-bd_dom_sf"/>
</dbReference>
<dbReference type="PRINTS" id="PR00081">
    <property type="entry name" value="GDHRDH"/>
</dbReference>
<evidence type="ECO:0000313" key="4">
    <source>
        <dbReference type="Proteomes" id="UP000284375"/>
    </source>
</evidence>
<dbReference type="PANTHER" id="PTHR24320:SF274">
    <property type="entry name" value="CHAIN DEHYDROGENASE, PUTATIVE (AFU_ORTHOLOGUE AFUA_4G00440)-RELATED"/>
    <property type="match status" value="1"/>
</dbReference>
<dbReference type="SUPFAM" id="SSF51735">
    <property type="entry name" value="NAD(P)-binding Rossmann-fold domains"/>
    <property type="match status" value="1"/>
</dbReference>
<keyword evidence="2" id="KW-0560">Oxidoreductase</keyword>
<dbReference type="Gene3D" id="3.40.50.720">
    <property type="entry name" value="NAD(P)-binding Rossmann-like Domain"/>
    <property type="match status" value="1"/>
</dbReference>
<protein>
    <recommendedName>
        <fullName evidence="5">NAD(P)-binding protein</fullName>
    </recommendedName>
</protein>
<dbReference type="InterPro" id="IPR002347">
    <property type="entry name" value="SDR_fam"/>
</dbReference>
<dbReference type="GO" id="GO:0016491">
    <property type="term" value="F:oxidoreductase activity"/>
    <property type="evidence" value="ECO:0007669"/>
    <property type="project" value="UniProtKB-KW"/>
</dbReference>